<reference evidence="11 12" key="1">
    <citation type="submission" date="2019-11" db="EMBL/GenBank/DDBJ databases">
        <authorList>
            <person name="Dong K."/>
        </authorList>
    </citation>
    <scope>NUCLEOTIDE SEQUENCE [LARGE SCALE GENOMIC DNA]</scope>
    <source>
        <strain evidence="11 12">NBRC 112902</strain>
    </source>
</reference>
<evidence type="ECO:0000256" key="1">
    <source>
        <dbReference type="ARBA" id="ARBA00004651"/>
    </source>
</evidence>
<sequence length="360" mass="39387">MTSPVPPMRLSFLDRWLTLWIFAAMALGIVLGLVFPSLPGALNALSVGTTNIPIAIGLILMMYPPLAKVKYEELPRVFADRRVLVLSLIQNWIIGPVLMFTLAVIFLRDQPEYMTGLILIGLARCIAMVLVWNQLARGDSQYVAALVAFNSIFQILFFSVYAWLFLSVLPPLFGLEGSVIDVSFWTITEAVLIYLGIPFAAGFLTRRILIARKGEAWYQSAFLPRISPITLAALLFTIVAMFSLKGGDVVRLPLDAFRIAVPLALYFVIQFLISFVMGRMIAADYPRTTAIAFTAAGNNFELAIAVAIAAFGLASPVAFAAVIGPLVEVPALILLVHVALRLGARWFPDDTARAEAAPVR</sequence>
<feature type="transmembrane region" description="Helical" evidence="10">
    <location>
        <begin position="256"/>
        <end position="278"/>
    </location>
</feature>
<proteinExistence type="inferred from homology"/>
<dbReference type="GO" id="GO:0015104">
    <property type="term" value="F:antimonite transmembrane transporter activity"/>
    <property type="evidence" value="ECO:0007669"/>
    <property type="project" value="TreeGrafter"/>
</dbReference>
<feature type="transmembrane region" description="Helical" evidence="10">
    <location>
        <begin position="226"/>
        <end position="244"/>
    </location>
</feature>
<evidence type="ECO:0000256" key="3">
    <source>
        <dbReference type="ARBA" id="ARBA00022448"/>
    </source>
</evidence>
<dbReference type="GO" id="GO:0015105">
    <property type="term" value="F:arsenite transmembrane transporter activity"/>
    <property type="evidence" value="ECO:0007669"/>
    <property type="project" value="TreeGrafter"/>
</dbReference>
<comment type="subcellular location">
    <subcellularLocation>
        <location evidence="1 9">Cell membrane</location>
        <topology evidence="1 9">Multi-pass membrane protein</topology>
    </subcellularLocation>
</comment>
<keyword evidence="5 9" id="KW-0812">Transmembrane</keyword>
<evidence type="ECO:0000256" key="2">
    <source>
        <dbReference type="ARBA" id="ARBA00010110"/>
    </source>
</evidence>
<dbReference type="Gene3D" id="1.20.1530.20">
    <property type="match status" value="1"/>
</dbReference>
<dbReference type="InterPro" id="IPR004706">
    <property type="entry name" value="Arsenical-R_Acr3"/>
</dbReference>
<keyword evidence="4 9" id="KW-1003">Cell membrane</keyword>
<keyword evidence="7 9" id="KW-1133">Transmembrane helix</keyword>
<dbReference type="GO" id="GO:0015297">
    <property type="term" value="F:antiporter activity"/>
    <property type="evidence" value="ECO:0007669"/>
    <property type="project" value="UniProtKB-UniRule"/>
</dbReference>
<dbReference type="EMBL" id="WMIG01000001">
    <property type="protein sequence ID" value="MTH57617.1"/>
    <property type="molecule type" value="Genomic_DNA"/>
</dbReference>
<keyword evidence="12" id="KW-1185">Reference proteome</keyword>
<evidence type="ECO:0000256" key="9">
    <source>
        <dbReference type="PIRNR" id="PIRNR005508"/>
    </source>
</evidence>
<feature type="transmembrane region" description="Helical" evidence="10">
    <location>
        <begin position="184"/>
        <end position="205"/>
    </location>
</feature>
<dbReference type="OrthoDB" id="5290400at2"/>
<dbReference type="GO" id="GO:0005886">
    <property type="term" value="C:plasma membrane"/>
    <property type="evidence" value="ECO:0007669"/>
    <property type="project" value="UniProtKB-SubCell"/>
</dbReference>
<dbReference type="InterPro" id="IPR002657">
    <property type="entry name" value="BilAc:Na_symport/Acr3"/>
</dbReference>
<evidence type="ECO:0000256" key="10">
    <source>
        <dbReference type="SAM" id="Phobius"/>
    </source>
</evidence>
<dbReference type="FunFam" id="1.20.1530.20:FF:000009">
    <property type="entry name" value="Arsenite transporter, ACR3 family"/>
    <property type="match status" value="1"/>
</dbReference>
<feature type="transmembrane region" description="Helical" evidence="10">
    <location>
        <begin position="41"/>
        <end position="63"/>
    </location>
</feature>
<dbReference type="Pfam" id="PF01758">
    <property type="entry name" value="SBF"/>
    <property type="match status" value="1"/>
</dbReference>
<dbReference type="PANTHER" id="PTHR43057">
    <property type="entry name" value="ARSENITE EFFLUX TRANSPORTER"/>
    <property type="match status" value="1"/>
</dbReference>
<dbReference type="InterPro" id="IPR038770">
    <property type="entry name" value="Na+/solute_symporter_sf"/>
</dbReference>
<evidence type="ECO:0000256" key="6">
    <source>
        <dbReference type="ARBA" id="ARBA00022849"/>
    </source>
</evidence>
<dbReference type="RefSeq" id="WP_155037567.1">
    <property type="nucleotide sequence ID" value="NZ_JBHGCD010000041.1"/>
</dbReference>
<feature type="transmembrane region" description="Helical" evidence="10">
    <location>
        <begin position="83"/>
        <end position="107"/>
    </location>
</feature>
<accession>A0A844HH54</accession>
<evidence type="ECO:0000256" key="8">
    <source>
        <dbReference type="ARBA" id="ARBA00023136"/>
    </source>
</evidence>
<feature type="transmembrane region" description="Helical" evidence="10">
    <location>
        <begin position="143"/>
        <end position="164"/>
    </location>
</feature>
<keyword evidence="6" id="KW-0059">Arsenical resistance</keyword>
<evidence type="ECO:0000256" key="7">
    <source>
        <dbReference type="ARBA" id="ARBA00022989"/>
    </source>
</evidence>
<dbReference type="GO" id="GO:0046685">
    <property type="term" value="P:response to arsenic-containing substance"/>
    <property type="evidence" value="ECO:0007669"/>
    <property type="project" value="UniProtKB-KW"/>
</dbReference>
<gene>
    <name evidence="11" type="primary">arsB</name>
    <name evidence="11" type="ORF">GL300_00155</name>
</gene>
<evidence type="ECO:0000313" key="12">
    <source>
        <dbReference type="Proteomes" id="UP000449846"/>
    </source>
</evidence>
<evidence type="ECO:0000256" key="5">
    <source>
        <dbReference type="ARBA" id="ARBA00022692"/>
    </source>
</evidence>
<dbReference type="PANTHER" id="PTHR43057:SF1">
    <property type="entry name" value="ARSENICAL-RESISTANCE PROTEIN 3"/>
    <property type="match status" value="1"/>
</dbReference>
<dbReference type="PIRSF" id="PIRSF005508">
    <property type="entry name" value="Acr3"/>
    <property type="match status" value="1"/>
</dbReference>
<feature type="transmembrane region" description="Helical" evidence="10">
    <location>
        <begin position="290"/>
        <end position="311"/>
    </location>
</feature>
<protein>
    <submittedName>
        <fullName evidence="11">ACR3 family arsenite efflux transporter</fullName>
    </submittedName>
</protein>
<keyword evidence="8 9" id="KW-0472">Membrane</keyword>
<dbReference type="Proteomes" id="UP000449846">
    <property type="component" value="Unassembled WGS sequence"/>
</dbReference>
<dbReference type="NCBIfam" id="TIGR00832">
    <property type="entry name" value="acr3"/>
    <property type="match status" value="1"/>
</dbReference>
<feature type="transmembrane region" description="Helical" evidence="10">
    <location>
        <begin position="12"/>
        <end position="35"/>
    </location>
</feature>
<feature type="transmembrane region" description="Helical" evidence="10">
    <location>
        <begin position="317"/>
        <end position="340"/>
    </location>
</feature>
<comment type="similarity">
    <text evidence="2 9">Belongs to the arsenical resistance-3 (ACR3) (TC 2.A.59) family.</text>
</comment>
<comment type="caution">
    <text evidence="11">The sequence shown here is derived from an EMBL/GenBank/DDBJ whole genome shotgun (WGS) entry which is preliminary data.</text>
</comment>
<keyword evidence="3 9" id="KW-0813">Transport</keyword>
<name>A0A844HH54_9RHOB</name>
<feature type="transmembrane region" description="Helical" evidence="10">
    <location>
        <begin position="113"/>
        <end position="131"/>
    </location>
</feature>
<evidence type="ECO:0000256" key="4">
    <source>
        <dbReference type="ARBA" id="ARBA00022475"/>
    </source>
</evidence>
<evidence type="ECO:0000313" key="11">
    <source>
        <dbReference type="EMBL" id="MTH57617.1"/>
    </source>
</evidence>
<dbReference type="AlphaFoldDB" id="A0A844HH54"/>
<organism evidence="11 12">
    <name type="scientific">Paracoccus litorisediminis</name>
    <dbReference type="NCBI Taxonomy" id="2006130"/>
    <lineage>
        <taxon>Bacteria</taxon>
        <taxon>Pseudomonadati</taxon>
        <taxon>Pseudomonadota</taxon>
        <taxon>Alphaproteobacteria</taxon>
        <taxon>Rhodobacterales</taxon>
        <taxon>Paracoccaceae</taxon>
        <taxon>Paracoccus</taxon>
    </lineage>
</organism>